<dbReference type="EMBL" id="HBII01027279">
    <property type="protein sequence ID" value="CAE0352537.1"/>
    <property type="molecule type" value="Transcribed_RNA"/>
</dbReference>
<feature type="region of interest" description="Disordered" evidence="1">
    <location>
        <begin position="1"/>
        <end position="131"/>
    </location>
</feature>
<name>A0A7S3JDV1_9SPIT</name>
<evidence type="ECO:0000313" key="2">
    <source>
        <dbReference type="EMBL" id="CAE0352537.1"/>
    </source>
</evidence>
<reference evidence="2" key="1">
    <citation type="submission" date="2021-01" db="EMBL/GenBank/DDBJ databases">
        <authorList>
            <person name="Corre E."/>
            <person name="Pelletier E."/>
            <person name="Niang G."/>
            <person name="Scheremetjew M."/>
            <person name="Finn R."/>
            <person name="Kale V."/>
            <person name="Holt S."/>
            <person name="Cochrane G."/>
            <person name="Meng A."/>
            <person name="Brown T."/>
            <person name="Cohen L."/>
        </authorList>
    </citation>
    <scope>NUCLEOTIDE SEQUENCE</scope>
    <source>
        <strain evidence="2">FSP1.4</strain>
    </source>
</reference>
<dbReference type="AlphaFoldDB" id="A0A7S3JDV1"/>
<gene>
    <name evidence="2" type="ORF">EHAR0213_LOCUS11453</name>
</gene>
<protein>
    <submittedName>
        <fullName evidence="2">Uncharacterized protein</fullName>
    </submittedName>
</protein>
<evidence type="ECO:0000256" key="1">
    <source>
        <dbReference type="SAM" id="MobiDB-lite"/>
    </source>
</evidence>
<organism evidence="2">
    <name type="scientific">Euplotes harpa</name>
    <dbReference type="NCBI Taxonomy" id="151035"/>
    <lineage>
        <taxon>Eukaryota</taxon>
        <taxon>Sar</taxon>
        <taxon>Alveolata</taxon>
        <taxon>Ciliophora</taxon>
        <taxon>Intramacronucleata</taxon>
        <taxon>Spirotrichea</taxon>
        <taxon>Hypotrichia</taxon>
        <taxon>Euplotida</taxon>
        <taxon>Euplotidae</taxon>
        <taxon>Euplotes</taxon>
    </lineage>
</organism>
<proteinExistence type="predicted"/>
<feature type="compositionally biased region" description="Polar residues" evidence="1">
    <location>
        <begin position="20"/>
        <end position="41"/>
    </location>
</feature>
<feature type="compositionally biased region" description="Basic and acidic residues" evidence="1">
    <location>
        <begin position="89"/>
        <end position="103"/>
    </location>
</feature>
<sequence>MGCGSSVEKTSSPHKKEQKNSVQDRNSGNIVVNSPRRSQPTNNNENEEYYKNAYDYGASVKNDSQIVGKDSDRNSKAPPVRVNTSPYAELDRQDFNKGQHAPEEEPNGALGVVPSSYINQPYSYGGDSEED</sequence>
<accession>A0A7S3JDV1</accession>